<dbReference type="PROSITE" id="PS51679">
    <property type="entry name" value="SAM_MT_C5"/>
    <property type="match status" value="1"/>
</dbReference>
<dbReference type="Gene3D" id="3.40.50.150">
    <property type="entry name" value="Vaccinia Virus protein VP39"/>
    <property type="match status" value="1"/>
</dbReference>
<proteinExistence type="predicted"/>
<dbReference type="Pfam" id="PF00145">
    <property type="entry name" value="DNA_methylase"/>
    <property type="match status" value="1"/>
</dbReference>
<gene>
    <name evidence="5" type="ORF">MNBD_GAMMA01-1302</name>
</gene>
<dbReference type="EC" id="2.1.1.37" evidence="5"/>
<dbReference type="PROSITE" id="PS00094">
    <property type="entry name" value="C5_MTASE_1"/>
    <property type="match status" value="1"/>
</dbReference>
<dbReference type="PANTHER" id="PTHR46098">
    <property type="entry name" value="TRNA (CYTOSINE(38)-C(5))-METHYLTRANSFERASE"/>
    <property type="match status" value="1"/>
</dbReference>
<dbReference type="AlphaFoldDB" id="A0A3B0W5I9"/>
<evidence type="ECO:0000313" key="5">
    <source>
        <dbReference type="EMBL" id="VAW38904.1"/>
    </source>
</evidence>
<evidence type="ECO:0000256" key="2">
    <source>
        <dbReference type="ARBA" id="ARBA00022679"/>
    </source>
</evidence>
<dbReference type="InterPro" id="IPR001525">
    <property type="entry name" value="C5_MeTfrase"/>
</dbReference>
<feature type="region of interest" description="Disordered" evidence="4">
    <location>
        <begin position="163"/>
        <end position="189"/>
    </location>
</feature>
<organism evidence="5">
    <name type="scientific">hydrothermal vent metagenome</name>
    <dbReference type="NCBI Taxonomy" id="652676"/>
    <lineage>
        <taxon>unclassified sequences</taxon>
        <taxon>metagenomes</taxon>
        <taxon>ecological metagenomes</taxon>
    </lineage>
</organism>
<dbReference type="GO" id="GO:0032259">
    <property type="term" value="P:methylation"/>
    <property type="evidence" value="ECO:0007669"/>
    <property type="project" value="UniProtKB-KW"/>
</dbReference>
<keyword evidence="3" id="KW-0949">S-adenosyl-L-methionine</keyword>
<protein>
    <submittedName>
        <fullName evidence="5">DNA-cytosine methyltransferase</fullName>
        <ecNumber evidence="5">2.1.1.37</ecNumber>
    </submittedName>
</protein>
<dbReference type="NCBIfam" id="TIGR00675">
    <property type="entry name" value="dcm"/>
    <property type="match status" value="1"/>
</dbReference>
<dbReference type="EMBL" id="UOEW01000214">
    <property type="protein sequence ID" value="VAW38904.1"/>
    <property type="molecule type" value="Genomic_DNA"/>
</dbReference>
<dbReference type="PANTHER" id="PTHR46098:SF1">
    <property type="entry name" value="TRNA (CYTOSINE(38)-C(5))-METHYLTRANSFERASE"/>
    <property type="match status" value="1"/>
</dbReference>
<evidence type="ECO:0000256" key="4">
    <source>
        <dbReference type="SAM" id="MobiDB-lite"/>
    </source>
</evidence>
<keyword evidence="1 5" id="KW-0489">Methyltransferase</keyword>
<feature type="region of interest" description="Disordered" evidence="4">
    <location>
        <begin position="201"/>
        <end position="225"/>
    </location>
</feature>
<feature type="compositionally biased region" description="Basic and acidic residues" evidence="4">
    <location>
        <begin position="176"/>
        <end position="189"/>
    </location>
</feature>
<reference evidence="5" key="1">
    <citation type="submission" date="2018-06" db="EMBL/GenBank/DDBJ databases">
        <authorList>
            <person name="Zhirakovskaya E."/>
        </authorList>
    </citation>
    <scope>NUCLEOTIDE SEQUENCE</scope>
</reference>
<evidence type="ECO:0000256" key="1">
    <source>
        <dbReference type="ARBA" id="ARBA00022603"/>
    </source>
</evidence>
<dbReference type="InterPro" id="IPR050750">
    <property type="entry name" value="C5-MTase"/>
</dbReference>
<dbReference type="InterPro" id="IPR029063">
    <property type="entry name" value="SAM-dependent_MTases_sf"/>
</dbReference>
<keyword evidence="2 5" id="KW-0808">Transferase</keyword>
<dbReference type="InterPro" id="IPR018117">
    <property type="entry name" value="C5_DNA_meth_AS"/>
</dbReference>
<name>A0A3B0W5I9_9ZZZZ</name>
<sequence length="286" mass="31840">MLKVLDLFSGIGGFSLGLERAGMKTVAFCETETYPISILKKHWPTIPVFEDVRKLKGDQLEQIDIITGGFPCQPFSVAGKQKGKEDNRYLWPEMFRLIQECRPSWVIGENVTGLVRMALDDVLFDLESEGYATRTFIIPACAVGGKHRRERLWIVAHSEHNGQLAAEKQRSKKQAIHNDPKRQDEASELERVCLSSNVANTNSEGRKRESITGGNESVRKKSDDEQLAGCCGSQQFRPINPPAEPSVRCRTDGLPDNVARLKALGNAVVPQIPEIIGRQIMAIESL</sequence>
<evidence type="ECO:0000256" key="3">
    <source>
        <dbReference type="ARBA" id="ARBA00022691"/>
    </source>
</evidence>
<dbReference type="GO" id="GO:0003886">
    <property type="term" value="F:DNA (cytosine-5-)-methyltransferase activity"/>
    <property type="evidence" value="ECO:0007669"/>
    <property type="project" value="UniProtKB-EC"/>
</dbReference>
<dbReference type="SUPFAM" id="SSF53335">
    <property type="entry name" value="S-adenosyl-L-methionine-dependent methyltransferases"/>
    <property type="match status" value="1"/>
</dbReference>
<dbReference type="PRINTS" id="PR00105">
    <property type="entry name" value="C5METTRFRASE"/>
</dbReference>
<accession>A0A3B0W5I9</accession>